<dbReference type="GO" id="GO:0004674">
    <property type="term" value="F:protein serine/threonine kinase activity"/>
    <property type="evidence" value="ECO:0007669"/>
    <property type="project" value="UniProtKB-KW"/>
</dbReference>
<evidence type="ECO:0000256" key="2">
    <source>
        <dbReference type="ARBA" id="ARBA00022679"/>
    </source>
</evidence>
<gene>
    <name evidence="5" type="ORF">EXIGLDRAFT_782490</name>
</gene>
<protein>
    <recommendedName>
        <fullName evidence="4">Alpha-type protein kinase domain-containing protein</fullName>
    </recommendedName>
</protein>
<keyword evidence="1" id="KW-0723">Serine/threonine-protein kinase</keyword>
<dbReference type="InterPro" id="IPR004166">
    <property type="entry name" value="a-kinase_dom"/>
</dbReference>
<evidence type="ECO:0000313" key="6">
    <source>
        <dbReference type="Proteomes" id="UP000077266"/>
    </source>
</evidence>
<dbReference type="Gene3D" id="3.20.200.10">
    <property type="entry name" value="MHCK/EF2 kinase"/>
    <property type="match status" value="1"/>
</dbReference>
<keyword evidence="3" id="KW-0418">Kinase</keyword>
<dbReference type="Pfam" id="PF02816">
    <property type="entry name" value="Alpha_kinase"/>
    <property type="match status" value="1"/>
</dbReference>
<evidence type="ECO:0000259" key="4">
    <source>
        <dbReference type="PROSITE" id="PS51158"/>
    </source>
</evidence>
<keyword evidence="6" id="KW-1185">Reference proteome</keyword>
<dbReference type="PROSITE" id="PS51158">
    <property type="entry name" value="ALPHA_KINASE"/>
    <property type="match status" value="1"/>
</dbReference>
<dbReference type="InterPro" id="IPR011009">
    <property type="entry name" value="Kinase-like_dom_sf"/>
</dbReference>
<organism evidence="5 6">
    <name type="scientific">Exidia glandulosa HHB12029</name>
    <dbReference type="NCBI Taxonomy" id="1314781"/>
    <lineage>
        <taxon>Eukaryota</taxon>
        <taxon>Fungi</taxon>
        <taxon>Dikarya</taxon>
        <taxon>Basidiomycota</taxon>
        <taxon>Agaricomycotina</taxon>
        <taxon>Agaricomycetes</taxon>
        <taxon>Auriculariales</taxon>
        <taxon>Exidiaceae</taxon>
        <taxon>Exidia</taxon>
    </lineage>
</organism>
<name>A0A165ARL2_EXIGL</name>
<evidence type="ECO:0000256" key="3">
    <source>
        <dbReference type="ARBA" id="ARBA00022777"/>
    </source>
</evidence>
<evidence type="ECO:0000256" key="1">
    <source>
        <dbReference type="ARBA" id="ARBA00022527"/>
    </source>
</evidence>
<feature type="domain" description="Alpha-type protein kinase" evidence="4">
    <location>
        <begin position="1"/>
        <end position="133"/>
    </location>
</feature>
<reference evidence="5 6" key="1">
    <citation type="journal article" date="2016" name="Mol. Biol. Evol.">
        <title>Comparative Genomics of Early-Diverging Mushroom-Forming Fungi Provides Insights into the Origins of Lignocellulose Decay Capabilities.</title>
        <authorList>
            <person name="Nagy L.G."/>
            <person name="Riley R."/>
            <person name="Tritt A."/>
            <person name="Adam C."/>
            <person name="Daum C."/>
            <person name="Floudas D."/>
            <person name="Sun H."/>
            <person name="Yadav J.S."/>
            <person name="Pangilinan J."/>
            <person name="Larsson K.H."/>
            <person name="Matsuura K."/>
            <person name="Barry K."/>
            <person name="Labutti K."/>
            <person name="Kuo R."/>
            <person name="Ohm R.A."/>
            <person name="Bhattacharya S.S."/>
            <person name="Shirouzu T."/>
            <person name="Yoshinaga Y."/>
            <person name="Martin F.M."/>
            <person name="Grigoriev I.V."/>
            <person name="Hibbett D.S."/>
        </authorList>
    </citation>
    <scope>NUCLEOTIDE SEQUENCE [LARGE SCALE GENOMIC DNA]</scope>
    <source>
        <strain evidence="5 6">HHB12029</strain>
    </source>
</reference>
<sequence length="133" mass="14929">MLYEVRTVPTVMLTTTGDTPRVFLCQTLLEGKTVRSARDQPLSHGPPVPSLPDPEEIFHALSHWTYHHSGKEHVFLNFSAKVQPPASGSVKHPVVIFGYRQYMKDSNEFEGFAASHQCDRLCNGLDLISLRPL</sequence>
<dbReference type="Proteomes" id="UP000077266">
    <property type="component" value="Unassembled WGS sequence"/>
</dbReference>
<proteinExistence type="predicted"/>
<dbReference type="SUPFAM" id="SSF56112">
    <property type="entry name" value="Protein kinase-like (PK-like)"/>
    <property type="match status" value="1"/>
</dbReference>
<accession>A0A165ARL2</accession>
<dbReference type="InParanoid" id="A0A165ARL2"/>
<dbReference type="AlphaFoldDB" id="A0A165ARL2"/>
<dbReference type="GO" id="GO:0005524">
    <property type="term" value="F:ATP binding"/>
    <property type="evidence" value="ECO:0007669"/>
    <property type="project" value="InterPro"/>
</dbReference>
<evidence type="ECO:0000313" key="5">
    <source>
        <dbReference type="EMBL" id="KZV79337.1"/>
    </source>
</evidence>
<dbReference type="EMBL" id="KV426636">
    <property type="protein sequence ID" value="KZV79337.1"/>
    <property type="molecule type" value="Genomic_DNA"/>
</dbReference>
<keyword evidence="2" id="KW-0808">Transferase</keyword>